<keyword evidence="1" id="KW-0732">Signal</keyword>
<dbReference type="KEGG" id="lnu:N7U66_08170"/>
<dbReference type="EMBL" id="CP113088">
    <property type="protein sequence ID" value="WAC03451.1"/>
    <property type="molecule type" value="Genomic_DNA"/>
</dbReference>
<dbReference type="Proteomes" id="UP001164705">
    <property type="component" value="Chromosome"/>
</dbReference>
<dbReference type="RefSeq" id="WP_267678034.1">
    <property type="nucleotide sequence ID" value="NZ_CP113088.1"/>
</dbReference>
<reference evidence="2" key="1">
    <citation type="submission" date="2022-11" db="EMBL/GenBank/DDBJ databases">
        <title>Lacinutrix neustonica HL-RS19T sp. nov., isolated from the surface microlayer sample of brackish Lake Shihwa.</title>
        <authorList>
            <person name="Choi J.Y."/>
            <person name="Hwang C.Y."/>
        </authorList>
    </citation>
    <scope>NUCLEOTIDE SEQUENCE</scope>
    <source>
        <strain evidence="2">HL-RS19</strain>
    </source>
</reference>
<protein>
    <submittedName>
        <fullName evidence="2">Uncharacterized protein</fullName>
    </submittedName>
</protein>
<proteinExistence type="predicted"/>
<name>A0A9E8MYN9_9FLAO</name>
<sequence>MKTKLTLLIAFCLLLLACPASDDDTPPPIEITATNYLFEAEVTQEFYAKTLADLQQNDPNNTAGIQEAEDNLNSYTEFLDNLIEIVGIGVLPPPPPCPR</sequence>
<evidence type="ECO:0000313" key="2">
    <source>
        <dbReference type="EMBL" id="WAC03451.1"/>
    </source>
</evidence>
<gene>
    <name evidence="2" type="ORF">N7U66_08170</name>
</gene>
<keyword evidence="3" id="KW-1185">Reference proteome</keyword>
<evidence type="ECO:0000313" key="3">
    <source>
        <dbReference type="Proteomes" id="UP001164705"/>
    </source>
</evidence>
<feature type="chain" id="PRO_5038978405" evidence="1">
    <location>
        <begin position="23"/>
        <end position="99"/>
    </location>
</feature>
<dbReference type="PROSITE" id="PS51257">
    <property type="entry name" value="PROKAR_LIPOPROTEIN"/>
    <property type="match status" value="1"/>
</dbReference>
<dbReference type="AlphaFoldDB" id="A0A9E8MYN9"/>
<organism evidence="2 3">
    <name type="scientific">Lacinutrix neustonica</name>
    <dbReference type="NCBI Taxonomy" id="2980107"/>
    <lineage>
        <taxon>Bacteria</taxon>
        <taxon>Pseudomonadati</taxon>
        <taxon>Bacteroidota</taxon>
        <taxon>Flavobacteriia</taxon>
        <taxon>Flavobacteriales</taxon>
        <taxon>Flavobacteriaceae</taxon>
        <taxon>Lacinutrix</taxon>
    </lineage>
</organism>
<evidence type="ECO:0000256" key="1">
    <source>
        <dbReference type="SAM" id="SignalP"/>
    </source>
</evidence>
<feature type="signal peptide" evidence="1">
    <location>
        <begin position="1"/>
        <end position="22"/>
    </location>
</feature>
<accession>A0A9E8MYN9</accession>